<evidence type="ECO:0000256" key="13">
    <source>
        <dbReference type="ARBA" id="ARBA00022784"/>
    </source>
</evidence>
<proteinExistence type="inferred from homology"/>
<keyword evidence="17" id="KW-0411">Iron-sulfur</keyword>
<dbReference type="AlphaFoldDB" id="A0A5J9U8X3"/>
<dbReference type="InterPro" id="IPR006067">
    <property type="entry name" value="NO2/SO3_Rdtase_4Fe4S_dom"/>
</dbReference>
<dbReference type="GO" id="GO:0016002">
    <property type="term" value="F:sulfite reductase activity"/>
    <property type="evidence" value="ECO:0007669"/>
    <property type="project" value="TreeGrafter"/>
</dbReference>
<evidence type="ECO:0000256" key="5">
    <source>
        <dbReference type="ARBA" id="ARBA00004595"/>
    </source>
</evidence>
<comment type="function">
    <text evidence="4">Essential protein with sulfite reductase activity required in assimilatory sulfate reduction pathway during both primary and secondary metabolism and thus involved in development and growth.</text>
</comment>
<dbReference type="PANTHER" id="PTHR11493">
    <property type="entry name" value="SULFITE REDUCTASE [NADPH] SUBUNIT BETA-RELATED"/>
    <property type="match status" value="1"/>
</dbReference>
<evidence type="ECO:0000256" key="6">
    <source>
        <dbReference type="ARBA" id="ARBA00010429"/>
    </source>
</evidence>
<gene>
    <name evidence="24" type="ORF">EJB05_36265</name>
</gene>
<evidence type="ECO:0000256" key="16">
    <source>
        <dbReference type="ARBA" id="ARBA00023004"/>
    </source>
</evidence>
<evidence type="ECO:0000256" key="7">
    <source>
        <dbReference type="ARBA" id="ARBA00012353"/>
    </source>
</evidence>
<dbReference type="GO" id="GO:0003677">
    <property type="term" value="F:DNA binding"/>
    <property type="evidence" value="ECO:0007669"/>
    <property type="project" value="UniProtKB-KW"/>
</dbReference>
<dbReference type="GO" id="GO:0050311">
    <property type="term" value="F:sulfite reductase (ferredoxin) activity"/>
    <property type="evidence" value="ECO:0007669"/>
    <property type="project" value="UniProtKB-EC"/>
</dbReference>
<comment type="cofactor">
    <cofactor evidence="1">
        <name>siroheme</name>
        <dbReference type="ChEBI" id="CHEBI:60052"/>
    </cofactor>
</comment>
<comment type="catalytic activity">
    <reaction evidence="20">
        <text>hydrogen sulfide + 6 oxidized [2Fe-2S]-[ferredoxin] + 3 H2O = sulfite + 6 reduced [2Fe-2S]-[ferredoxin] + 7 H(+)</text>
        <dbReference type="Rhea" id="RHEA:23132"/>
        <dbReference type="Rhea" id="RHEA-COMP:10000"/>
        <dbReference type="Rhea" id="RHEA-COMP:10001"/>
        <dbReference type="ChEBI" id="CHEBI:15377"/>
        <dbReference type="ChEBI" id="CHEBI:15378"/>
        <dbReference type="ChEBI" id="CHEBI:17359"/>
        <dbReference type="ChEBI" id="CHEBI:29919"/>
        <dbReference type="ChEBI" id="CHEBI:33737"/>
        <dbReference type="ChEBI" id="CHEBI:33738"/>
        <dbReference type="EC" id="1.8.7.1"/>
    </reaction>
</comment>
<evidence type="ECO:0000256" key="21">
    <source>
        <dbReference type="SAM" id="MobiDB-lite"/>
    </source>
</evidence>
<feature type="domain" description="Nitrite/Sulfite reductase ferredoxin-like" evidence="23">
    <location>
        <begin position="253"/>
        <end position="313"/>
    </location>
</feature>
<dbReference type="GO" id="GO:0046872">
    <property type="term" value="F:metal ion binding"/>
    <property type="evidence" value="ECO:0007669"/>
    <property type="project" value="UniProtKB-KW"/>
</dbReference>
<keyword evidence="12" id="KW-0479">Metal-binding</keyword>
<keyword evidence="25" id="KW-1185">Reference proteome</keyword>
<feature type="domain" description="Nitrite/sulphite reductase 4Fe-4S" evidence="22">
    <location>
        <begin position="355"/>
        <end position="531"/>
    </location>
</feature>
<dbReference type="Pfam" id="PF01077">
    <property type="entry name" value="NIR_SIR"/>
    <property type="match status" value="2"/>
</dbReference>
<feature type="region of interest" description="Disordered" evidence="21">
    <location>
        <begin position="172"/>
        <end position="200"/>
    </location>
</feature>
<sequence>MFQIRTLHGNGLRPVVPPTGGAHRDAWSAQSSGVDRHCRSRLPYWNSLRSPICTSTDRASDAAVVYRQLSQRYIHFTESGGARHARLVPHKAPYPSSRPDGIRPLDRAKRPPARTKISRTLAATRPPHLRFSVPHLQAPAMSAAIRGAEFHGLRGPAAQLPRSRMLGRPLRVAPPAASPSGASGASIRAVSAPQKDATEVKRSKVELIKEKSNFLRYPLNEELVSAAPNINEDAVQLIKFHGSYQQYDRDVRGQKNYSFMLRTKNPCGKVPNQLYLAMDTLADEFGIGTLRLTTRQTFQLHGVLKKNLKTVLSTVIKNMGSTLGACGDLNRNVLAPAAPYVKKDVLFAQQTAENIAALLTPQSGAYYDLWVDGEKIMSAEEPPEVTQARNDNSHGTNFPDSPEPIYGTQYLPRKFKIAVTTAGDNSVDILTNDIGVVVVSDDAGEPVGFNIYVGGGMGRTHRVETTFPRVADPLGYVPKEDILYAIKAIVVTQRENGRRDDRKYSRMKYLIDRWGIDKFRAEVEKYYGKKFESFRPLPEWQFNSYLGWQEQGDGKLFYGVHVDNGRVGGQAKKTLREIIEKYNLDVSITPNQNLILCGIDQAWREPITAALAQAGLLEPKDVDPLNLTAMACPAMPLCPLAQTEAERGILPILKRIRAVFDKVGIKDHESVVVRVTGCPNGCARPYMAELGFVGDGPKSYQIWLGGTPNQSTLADAFMNKVKLDDIEKVLEPLFSYWNSTRQEGESFGSFTNRTGFDKLKEVVNKWAESPAAA</sequence>
<evidence type="ECO:0000259" key="22">
    <source>
        <dbReference type="Pfam" id="PF01077"/>
    </source>
</evidence>
<evidence type="ECO:0000256" key="12">
    <source>
        <dbReference type="ARBA" id="ARBA00022723"/>
    </source>
</evidence>
<dbReference type="InterPro" id="IPR045854">
    <property type="entry name" value="NO2/SO3_Rdtase_4Fe4S_sf"/>
</dbReference>
<feature type="compositionally biased region" description="Basic and acidic residues" evidence="21">
    <location>
        <begin position="100"/>
        <end position="109"/>
    </location>
</feature>
<feature type="domain" description="Nitrite/Sulfite reductase ferredoxin-like" evidence="23">
    <location>
        <begin position="550"/>
        <end position="613"/>
    </location>
</feature>
<evidence type="ECO:0000256" key="4">
    <source>
        <dbReference type="ARBA" id="ARBA00003329"/>
    </source>
</evidence>
<comment type="caution">
    <text evidence="24">The sequence shown here is derived from an EMBL/GenBank/DDBJ whole genome shotgun (WGS) entry which is preliminary data.</text>
</comment>
<dbReference type="PRINTS" id="PR00397">
    <property type="entry name" value="SIROHAEM"/>
</dbReference>
<dbReference type="FunFam" id="3.90.480.10:FF:000001">
    <property type="entry name" value="Sulfite reductase [ferredoxin], chloroplastic"/>
    <property type="match status" value="1"/>
</dbReference>
<dbReference type="InterPro" id="IPR036136">
    <property type="entry name" value="Nit/Sulf_reduc_fer-like_dom_sf"/>
</dbReference>
<feature type="region of interest" description="Disordered" evidence="21">
    <location>
        <begin position="89"/>
        <end position="114"/>
    </location>
</feature>
<keyword evidence="11" id="KW-0934">Plastid</keyword>
<feature type="region of interest" description="Disordered" evidence="21">
    <location>
        <begin position="382"/>
        <end position="405"/>
    </location>
</feature>
<evidence type="ECO:0000313" key="25">
    <source>
        <dbReference type="Proteomes" id="UP000324897"/>
    </source>
</evidence>
<keyword evidence="13" id="KW-0883">Thioether bond</keyword>
<evidence type="ECO:0000256" key="8">
    <source>
        <dbReference type="ARBA" id="ARBA00022485"/>
    </source>
</evidence>
<keyword evidence="16" id="KW-0408">Iron</keyword>
<feature type="non-terminal residue" evidence="24">
    <location>
        <position position="1"/>
    </location>
</feature>
<dbReference type="SUPFAM" id="SSF56014">
    <property type="entry name" value="Nitrite and sulphite reductase 4Fe-4S domain-like"/>
    <property type="match status" value="2"/>
</dbReference>
<dbReference type="Gene3D" id="3.30.413.10">
    <property type="entry name" value="Sulfite Reductase Hemoprotein, domain 1"/>
    <property type="match status" value="2"/>
</dbReference>
<dbReference type="EMBL" id="RWGY01000029">
    <property type="protein sequence ID" value="TVU20075.1"/>
    <property type="molecule type" value="Genomic_DNA"/>
</dbReference>
<evidence type="ECO:0000313" key="24">
    <source>
        <dbReference type="EMBL" id="TVU20075.1"/>
    </source>
</evidence>
<comment type="subunit">
    <text evidence="19">Monomer. Interacts with ferredoxin.</text>
</comment>
<dbReference type="InterPro" id="IPR005117">
    <property type="entry name" value="NiRdtase/SiRdtase_haem-b_fer"/>
</dbReference>
<dbReference type="SUPFAM" id="SSF55124">
    <property type="entry name" value="Nitrite/Sulfite reductase N-terminal domain-like"/>
    <property type="match status" value="2"/>
</dbReference>
<accession>A0A5J9U8X3</accession>
<evidence type="ECO:0000256" key="15">
    <source>
        <dbReference type="ARBA" id="ARBA00023002"/>
    </source>
</evidence>
<evidence type="ECO:0000256" key="2">
    <source>
        <dbReference type="ARBA" id="ARBA00001966"/>
    </source>
</evidence>
<evidence type="ECO:0000256" key="20">
    <source>
        <dbReference type="ARBA" id="ARBA00049518"/>
    </source>
</evidence>
<keyword evidence="8" id="KW-0004">4Fe-4S</keyword>
<dbReference type="GO" id="GO:0009337">
    <property type="term" value="C:sulfite reductase complex (NADPH)"/>
    <property type="evidence" value="ECO:0007669"/>
    <property type="project" value="TreeGrafter"/>
</dbReference>
<keyword evidence="10" id="KW-0349">Heme</keyword>
<protein>
    <recommendedName>
        <fullName evidence="7">assimilatory sulfite reductase (ferredoxin)</fullName>
        <ecNumber evidence="7">1.8.7.1</ecNumber>
    </recommendedName>
</protein>
<dbReference type="InterPro" id="IPR011787">
    <property type="entry name" value="SiR_ferredoxin-dep"/>
</dbReference>
<organism evidence="24 25">
    <name type="scientific">Eragrostis curvula</name>
    <name type="common">weeping love grass</name>
    <dbReference type="NCBI Taxonomy" id="38414"/>
    <lineage>
        <taxon>Eukaryota</taxon>
        <taxon>Viridiplantae</taxon>
        <taxon>Streptophyta</taxon>
        <taxon>Embryophyta</taxon>
        <taxon>Tracheophyta</taxon>
        <taxon>Spermatophyta</taxon>
        <taxon>Magnoliopsida</taxon>
        <taxon>Liliopsida</taxon>
        <taxon>Poales</taxon>
        <taxon>Poaceae</taxon>
        <taxon>PACMAD clade</taxon>
        <taxon>Chloridoideae</taxon>
        <taxon>Eragrostideae</taxon>
        <taxon>Eragrostidinae</taxon>
        <taxon>Eragrostis</taxon>
    </lineage>
</organism>
<keyword evidence="9" id="KW-0150">Chloroplast</keyword>
<feature type="compositionally biased region" description="Polar residues" evidence="21">
    <location>
        <begin position="387"/>
        <end position="399"/>
    </location>
</feature>
<comment type="similarity">
    <text evidence="6">Belongs to the nitrite and sulfite reductase 4Fe-4S domain family.</text>
</comment>
<dbReference type="Proteomes" id="UP000324897">
    <property type="component" value="Chromosome 7"/>
</dbReference>
<comment type="cofactor">
    <cofactor evidence="2">
        <name>[4Fe-4S] cluster</name>
        <dbReference type="ChEBI" id="CHEBI:49883"/>
    </cofactor>
</comment>
<evidence type="ECO:0000256" key="17">
    <source>
        <dbReference type="ARBA" id="ARBA00023014"/>
    </source>
</evidence>
<comment type="function">
    <text evidence="3">DNA-binding protein that binds to both double-stranded and single-stranded DNA without significant sequence specificity to reversibly repress the transcriptional activity of chloroplast nucleoids by promoting DNA compaction and possibly regulate DNA replication.</text>
</comment>
<reference evidence="24 25" key="1">
    <citation type="journal article" date="2019" name="Sci. Rep.">
        <title>A high-quality genome of Eragrostis curvula grass provides insights into Poaceae evolution and supports new strategies to enhance forage quality.</title>
        <authorList>
            <person name="Carballo J."/>
            <person name="Santos B.A.C.M."/>
            <person name="Zappacosta D."/>
            <person name="Garbus I."/>
            <person name="Selva J.P."/>
            <person name="Gallo C.A."/>
            <person name="Diaz A."/>
            <person name="Albertini E."/>
            <person name="Caccamo M."/>
            <person name="Echenique V."/>
        </authorList>
    </citation>
    <scope>NUCLEOTIDE SEQUENCE [LARGE SCALE GENOMIC DNA]</scope>
    <source>
        <strain evidence="25">cv. Victoria</strain>
        <tissue evidence="24">Leaf</tissue>
    </source>
</reference>
<dbReference type="NCBIfam" id="NF010029">
    <property type="entry name" value="PRK13504.1"/>
    <property type="match status" value="1"/>
</dbReference>
<dbReference type="PANTHER" id="PTHR11493:SF47">
    <property type="entry name" value="SULFITE REDUCTASE [NADPH] SUBUNIT BETA"/>
    <property type="match status" value="1"/>
</dbReference>
<name>A0A5J9U8X3_9POAL</name>
<dbReference type="NCBIfam" id="TIGR02042">
    <property type="entry name" value="sir"/>
    <property type="match status" value="1"/>
</dbReference>
<evidence type="ECO:0000259" key="23">
    <source>
        <dbReference type="Pfam" id="PF03460"/>
    </source>
</evidence>
<dbReference type="InterPro" id="IPR045169">
    <property type="entry name" value="NO2/SO3_Rdtase_4Fe4S_prot"/>
</dbReference>
<dbReference type="InterPro" id="IPR006066">
    <property type="entry name" value="NO2/SO3_Rdtase_FeS/sirohaem_BS"/>
</dbReference>
<dbReference type="OrthoDB" id="1688044at2759"/>
<evidence type="ECO:0000256" key="11">
    <source>
        <dbReference type="ARBA" id="ARBA00022640"/>
    </source>
</evidence>
<comment type="subcellular location">
    <subcellularLocation>
        <location evidence="5">Plastid</location>
        <location evidence="5">Chloroplast stroma</location>
        <location evidence="5">Chloroplast nucleoid</location>
    </subcellularLocation>
</comment>
<keyword evidence="15" id="KW-0560">Oxidoreductase</keyword>
<evidence type="ECO:0000256" key="19">
    <source>
        <dbReference type="ARBA" id="ARBA00046513"/>
    </source>
</evidence>
<evidence type="ECO:0000256" key="10">
    <source>
        <dbReference type="ARBA" id="ARBA00022617"/>
    </source>
</evidence>
<evidence type="ECO:0000256" key="18">
    <source>
        <dbReference type="ARBA" id="ARBA00023125"/>
    </source>
</evidence>
<dbReference type="FunFam" id="3.30.413.10:FF:000008">
    <property type="entry name" value="Sulfite reductase [ferredoxin], chloroplastic"/>
    <property type="match status" value="1"/>
</dbReference>
<dbReference type="GO" id="GO:0000103">
    <property type="term" value="P:sulfate assimilation"/>
    <property type="evidence" value="ECO:0007669"/>
    <property type="project" value="TreeGrafter"/>
</dbReference>
<dbReference type="FunFam" id="3.30.413.10:FF:000014">
    <property type="entry name" value="Sulfite reductase [ferredoxin], chloroplastic"/>
    <property type="match status" value="1"/>
</dbReference>
<evidence type="ECO:0000256" key="14">
    <source>
        <dbReference type="ARBA" id="ARBA00022946"/>
    </source>
</evidence>
<dbReference type="GO" id="GO:0042644">
    <property type="term" value="C:chloroplast nucleoid"/>
    <property type="evidence" value="ECO:0007669"/>
    <property type="project" value="UniProtKB-SubCell"/>
</dbReference>
<dbReference type="GO" id="GO:0020037">
    <property type="term" value="F:heme binding"/>
    <property type="evidence" value="ECO:0007669"/>
    <property type="project" value="InterPro"/>
</dbReference>
<keyword evidence="18" id="KW-0238">DNA-binding</keyword>
<dbReference type="Gene3D" id="3.90.480.10">
    <property type="entry name" value="Sulfite Reductase Hemoprotein,Domain 2"/>
    <property type="match status" value="1"/>
</dbReference>
<feature type="domain" description="Nitrite/sulphite reductase 4Fe-4S" evidence="22">
    <location>
        <begin position="673"/>
        <end position="765"/>
    </location>
</feature>
<dbReference type="Pfam" id="PF03460">
    <property type="entry name" value="NIR_SIR_ferr"/>
    <property type="match status" value="2"/>
</dbReference>
<dbReference type="GO" id="GO:0051539">
    <property type="term" value="F:4 iron, 4 sulfur cluster binding"/>
    <property type="evidence" value="ECO:0007669"/>
    <property type="project" value="UniProtKB-KW"/>
</dbReference>
<keyword evidence="14" id="KW-0809">Transit peptide</keyword>
<evidence type="ECO:0000256" key="1">
    <source>
        <dbReference type="ARBA" id="ARBA00001929"/>
    </source>
</evidence>
<evidence type="ECO:0000256" key="3">
    <source>
        <dbReference type="ARBA" id="ARBA00002010"/>
    </source>
</evidence>
<evidence type="ECO:0000256" key="9">
    <source>
        <dbReference type="ARBA" id="ARBA00022528"/>
    </source>
</evidence>
<feature type="compositionally biased region" description="Low complexity" evidence="21">
    <location>
        <begin position="173"/>
        <end position="186"/>
    </location>
</feature>
<dbReference type="PROSITE" id="PS00365">
    <property type="entry name" value="NIR_SIR"/>
    <property type="match status" value="1"/>
</dbReference>
<dbReference type="Gramene" id="TVU20075">
    <property type="protein sequence ID" value="TVU20075"/>
    <property type="gene ID" value="EJB05_36265"/>
</dbReference>
<dbReference type="EC" id="1.8.7.1" evidence="7"/>